<dbReference type="EMBL" id="FXTB01000010">
    <property type="protein sequence ID" value="SMO86424.1"/>
    <property type="molecule type" value="Genomic_DNA"/>
</dbReference>
<gene>
    <name evidence="5" type="ORF">SAMN06265379_110137</name>
</gene>
<evidence type="ECO:0000256" key="2">
    <source>
        <dbReference type="ARBA" id="ARBA00005979"/>
    </source>
</evidence>
<dbReference type="Proteomes" id="UP000319040">
    <property type="component" value="Unassembled WGS sequence"/>
</dbReference>
<dbReference type="GO" id="GO:0010181">
    <property type="term" value="F:FMN binding"/>
    <property type="evidence" value="ECO:0007669"/>
    <property type="project" value="InterPro"/>
</dbReference>
<evidence type="ECO:0000313" key="5">
    <source>
        <dbReference type="EMBL" id="SMO86424.1"/>
    </source>
</evidence>
<proteinExistence type="inferred from homology"/>
<dbReference type="Gene3D" id="3.20.20.70">
    <property type="entry name" value="Aldolase class I"/>
    <property type="match status" value="1"/>
</dbReference>
<dbReference type="PANTHER" id="PTHR22893">
    <property type="entry name" value="NADH OXIDOREDUCTASE-RELATED"/>
    <property type="match status" value="1"/>
</dbReference>
<comment type="similarity">
    <text evidence="2">Belongs to the NADH:flavin oxidoreductase/NADH oxidase family.</text>
</comment>
<dbReference type="GO" id="GO:0016628">
    <property type="term" value="F:oxidoreductase activity, acting on the CH-CH group of donors, NAD or NADP as acceptor"/>
    <property type="evidence" value="ECO:0007669"/>
    <property type="project" value="UniProtKB-ARBA"/>
</dbReference>
<organism evidence="5 6">
    <name type="scientific">Saccharicrinis carchari</name>
    <dbReference type="NCBI Taxonomy" id="1168039"/>
    <lineage>
        <taxon>Bacteria</taxon>
        <taxon>Pseudomonadati</taxon>
        <taxon>Bacteroidota</taxon>
        <taxon>Bacteroidia</taxon>
        <taxon>Marinilabiliales</taxon>
        <taxon>Marinilabiliaceae</taxon>
        <taxon>Saccharicrinis</taxon>
    </lineage>
</organism>
<dbReference type="SUPFAM" id="SSF51395">
    <property type="entry name" value="FMN-linked oxidoreductases"/>
    <property type="match status" value="1"/>
</dbReference>
<comment type="cofactor">
    <cofactor evidence="1">
        <name>FMN</name>
        <dbReference type="ChEBI" id="CHEBI:58210"/>
    </cofactor>
</comment>
<reference evidence="5 6" key="1">
    <citation type="submission" date="2017-05" db="EMBL/GenBank/DDBJ databases">
        <authorList>
            <person name="Varghese N."/>
            <person name="Submissions S."/>
        </authorList>
    </citation>
    <scope>NUCLEOTIDE SEQUENCE [LARGE SCALE GENOMIC DNA]</scope>
    <source>
        <strain evidence="5 6">DSM 27040</strain>
    </source>
</reference>
<accession>A0A521ER56</accession>
<evidence type="ECO:0000256" key="3">
    <source>
        <dbReference type="ARBA" id="ARBA00023002"/>
    </source>
</evidence>
<dbReference type="GO" id="GO:0005829">
    <property type="term" value="C:cytosol"/>
    <property type="evidence" value="ECO:0007669"/>
    <property type="project" value="UniProtKB-ARBA"/>
</dbReference>
<feature type="domain" description="NADH:flavin oxidoreductase/NADH oxidase N-terminal" evidence="4">
    <location>
        <begin position="8"/>
        <end position="335"/>
    </location>
</feature>
<dbReference type="RefSeq" id="WP_142534441.1">
    <property type="nucleotide sequence ID" value="NZ_FXTB01000010.1"/>
</dbReference>
<name>A0A521ER56_SACCC</name>
<keyword evidence="3" id="KW-0560">Oxidoreductase</keyword>
<protein>
    <submittedName>
        <fullName evidence="5">N-ethylmaleimide reductase</fullName>
    </submittedName>
</protein>
<keyword evidence="6" id="KW-1185">Reference proteome</keyword>
<evidence type="ECO:0000313" key="6">
    <source>
        <dbReference type="Proteomes" id="UP000319040"/>
    </source>
</evidence>
<dbReference type="CDD" id="cd02933">
    <property type="entry name" value="OYE_like_FMN"/>
    <property type="match status" value="1"/>
</dbReference>
<dbReference type="OrthoDB" id="9772736at2"/>
<dbReference type="Pfam" id="PF00724">
    <property type="entry name" value="Oxidored_FMN"/>
    <property type="match status" value="1"/>
</dbReference>
<dbReference type="InterPro" id="IPR001155">
    <property type="entry name" value="OxRdtase_FMN_N"/>
</dbReference>
<sequence length="361" mass="39450">MLLYDTYNLGPLSLKNRVVMAPMTRNRATADHIPNKLMAEYYGQRSGAGLIITEGTSPSANGVGYPRIPGIYNKAQTEAWKQITETVHTYKAKIFVQLMHTGRVSHPDNMPVGTKVLAPSSIGMTGEIYSDKNGLQPYPTPQAMTLTDIKQTQEEFVQAAKNAIEAGFDGVELHAANGYLLDQFINPCTNQRADEYGKSLENRSRFVIETAQKVAAAIGACKTGIRVSPYGAFNDMVAFDGLEDAYEYLAKELKKLQLAYIHIVDQSDMGAPEVPTSVKDKIKIAFGGTIIASGGFDAQSANKALVSGMSDLIAFGRPFVSNPDLVYRMKNNIALQTADFNTLYTPGEKGYTDYPYIIKNG</sequence>
<dbReference type="InterPro" id="IPR045247">
    <property type="entry name" value="Oye-like"/>
</dbReference>
<dbReference type="InterPro" id="IPR013785">
    <property type="entry name" value="Aldolase_TIM"/>
</dbReference>
<evidence type="ECO:0000259" key="4">
    <source>
        <dbReference type="Pfam" id="PF00724"/>
    </source>
</evidence>
<dbReference type="AlphaFoldDB" id="A0A521ER56"/>
<evidence type="ECO:0000256" key="1">
    <source>
        <dbReference type="ARBA" id="ARBA00001917"/>
    </source>
</evidence>
<dbReference type="PANTHER" id="PTHR22893:SF91">
    <property type="entry name" value="NADPH DEHYDROGENASE 2-RELATED"/>
    <property type="match status" value="1"/>
</dbReference>
<dbReference type="FunFam" id="3.20.20.70:FF:000059">
    <property type="entry name" value="N-ethylmaleimide reductase, FMN-linked"/>
    <property type="match status" value="1"/>
</dbReference>